<dbReference type="InterPro" id="IPR050482">
    <property type="entry name" value="Sensor_HK_TwoCompSys"/>
</dbReference>
<evidence type="ECO:0000313" key="13">
    <source>
        <dbReference type="Proteomes" id="UP001500367"/>
    </source>
</evidence>
<organism evidence="12 13">
    <name type="scientific">Flavobacterium cheonanense</name>
    <dbReference type="NCBI Taxonomy" id="706183"/>
    <lineage>
        <taxon>Bacteria</taxon>
        <taxon>Pseudomonadati</taxon>
        <taxon>Bacteroidota</taxon>
        <taxon>Flavobacteriia</taxon>
        <taxon>Flavobacteriales</taxon>
        <taxon>Flavobacteriaceae</taxon>
        <taxon>Flavobacterium</taxon>
    </lineage>
</organism>
<keyword evidence="7" id="KW-0067">ATP-binding</keyword>
<dbReference type="Pfam" id="PF02518">
    <property type="entry name" value="HATPase_c"/>
    <property type="match status" value="1"/>
</dbReference>
<evidence type="ECO:0000256" key="1">
    <source>
        <dbReference type="ARBA" id="ARBA00000085"/>
    </source>
</evidence>
<evidence type="ECO:0000259" key="10">
    <source>
        <dbReference type="Pfam" id="PF02518"/>
    </source>
</evidence>
<comment type="catalytic activity">
    <reaction evidence="1">
        <text>ATP + protein L-histidine = ADP + protein N-phospho-L-histidine.</text>
        <dbReference type="EC" id="2.7.13.3"/>
    </reaction>
</comment>
<feature type="transmembrane region" description="Helical" evidence="9">
    <location>
        <begin position="16"/>
        <end position="37"/>
    </location>
</feature>
<comment type="caution">
    <text evidence="12">The sequence shown here is derived from an EMBL/GenBank/DDBJ whole genome shotgun (WGS) entry which is preliminary data.</text>
</comment>
<dbReference type="InterPro" id="IPR036890">
    <property type="entry name" value="HATPase_C_sf"/>
</dbReference>
<keyword evidence="5" id="KW-0547">Nucleotide-binding</keyword>
<dbReference type="EC" id="2.7.13.3" evidence="2"/>
<keyword evidence="4" id="KW-0808">Transferase</keyword>
<evidence type="ECO:0000259" key="11">
    <source>
        <dbReference type="Pfam" id="PF07730"/>
    </source>
</evidence>
<gene>
    <name evidence="12" type="ORF">GCM10022389_21960</name>
</gene>
<dbReference type="InterPro" id="IPR011712">
    <property type="entry name" value="Sig_transdc_His_kin_sub3_dim/P"/>
</dbReference>
<evidence type="ECO:0000256" key="8">
    <source>
        <dbReference type="ARBA" id="ARBA00023012"/>
    </source>
</evidence>
<dbReference type="Gene3D" id="1.20.5.1930">
    <property type="match status" value="1"/>
</dbReference>
<proteinExistence type="predicted"/>
<dbReference type="SUPFAM" id="SSF55874">
    <property type="entry name" value="ATPase domain of HSP90 chaperone/DNA topoisomerase II/histidine kinase"/>
    <property type="match status" value="1"/>
</dbReference>
<evidence type="ECO:0000256" key="2">
    <source>
        <dbReference type="ARBA" id="ARBA00012438"/>
    </source>
</evidence>
<evidence type="ECO:0000313" key="12">
    <source>
        <dbReference type="EMBL" id="GAA4075784.1"/>
    </source>
</evidence>
<dbReference type="PANTHER" id="PTHR24421">
    <property type="entry name" value="NITRATE/NITRITE SENSOR PROTEIN NARX-RELATED"/>
    <property type="match status" value="1"/>
</dbReference>
<dbReference type="PANTHER" id="PTHR24421:SF10">
    <property type="entry name" value="NITRATE_NITRITE SENSOR PROTEIN NARQ"/>
    <property type="match status" value="1"/>
</dbReference>
<dbReference type="Gene3D" id="3.30.565.10">
    <property type="entry name" value="Histidine kinase-like ATPase, C-terminal domain"/>
    <property type="match status" value="1"/>
</dbReference>
<sequence>MKDTTTSFLSNNINEALSYIFLVFLLMSIIVILFFYFSRKKIIQKEIEKKNLEINHQKELLRSVILTQEAERKRIAQDLHDDISSKLNVVSLNTHLLKTPNLSDDELQDITNNITDLTQKALENSRRIAHDLLPPVLEKFGLHAGIEELVVEFNSSKVVNVIYKNDLMFDIADIDKHLHVFRILQELLNNSVRHGKATEISIAFKSIDNQNTCIYSDNGIGFDSNSDSAQKGLGMKNIESRINFLNGTFSLNSSLNNGVKINFTF</sequence>
<keyword evidence="8" id="KW-0902">Two-component regulatory system</keyword>
<name>A0ABP7VX03_9FLAO</name>
<evidence type="ECO:0000256" key="9">
    <source>
        <dbReference type="SAM" id="Phobius"/>
    </source>
</evidence>
<dbReference type="EMBL" id="BAABCT010000006">
    <property type="protein sequence ID" value="GAA4075784.1"/>
    <property type="molecule type" value="Genomic_DNA"/>
</dbReference>
<dbReference type="InterPro" id="IPR003594">
    <property type="entry name" value="HATPase_dom"/>
</dbReference>
<feature type="domain" description="Histidine kinase/HSP90-like ATPase" evidence="10">
    <location>
        <begin position="178"/>
        <end position="264"/>
    </location>
</feature>
<reference evidence="13" key="1">
    <citation type="journal article" date="2019" name="Int. J. Syst. Evol. Microbiol.">
        <title>The Global Catalogue of Microorganisms (GCM) 10K type strain sequencing project: providing services to taxonomists for standard genome sequencing and annotation.</title>
        <authorList>
            <consortium name="The Broad Institute Genomics Platform"/>
            <consortium name="The Broad Institute Genome Sequencing Center for Infectious Disease"/>
            <person name="Wu L."/>
            <person name="Ma J."/>
        </authorList>
    </citation>
    <scope>NUCLEOTIDE SEQUENCE [LARGE SCALE GENOMIC DNA]</scope>
    <source>
        <strain evidence="13">JCM 17069</strain>
    </source>
</reference>
<feature type="domain" description="Signal transduction histidine kinase subgroup 3 dimerisation and phosphoacceptor" evidence="11">
    <location>
        <begin position="71"/>
        <end position="137"/>
    </location>
</feature>
<evidence type="ECO:0000256" key="6">
    <source>
        <dbReference type="ARBA" id="ARBA00022777"/>
    </source>
</evidence>
<dbReference type="RefSeq" id="WP_344816760.1">
    <property type="nucleotide sequence ID" value="NZ_BAABCT010000006.1"/>
</dbReference>
<keyword evidence="3" id="KW-0597">Phosphoprotein</keyword>
<evidence type="ECO:0000256" key="5">
    <source>
        <dbReference type="ARBA" id="ARBA00022741"/>
    </source>
</evidence>
<dbReference type="Proteomes" id="UP001500367">
    <property type="component" value="Unassembled WGS sequence"/>
</dbReference>
<evidence type="ECO:0000256" key="7">
    <source>
        <dbReference type="ARBA" id="ARBA00022840"/>
    </source>
</evidence>
<accession>A0ABP7VX03</accession>
<keyword evidence="9" id="KW-0472">Membrane</keyword>
<keyword evidence="9" id="KW-0812">Transmembrane</keyword>
<evidence type="ECO:0000256" key="4">
    <source>
        <dbReference type="ARBA" id="ARBA00022679"/>
    </source>
</evidence>
<dbReference type="CDD" id="cd16917">
    <property type="entry name" value="HATPase_UhpB-NarQ-NarX-like"/>
    <property type="match status" value="1"/>
</dbReference>
<protein>
    <recommendedName>
        <fullName evidence="2">histidine kinase</fullName>
        <ecNumber evidence="2">2.7.13.3</ecNumber>
    </recommendedName>
</protein>
<keyword evidence="9" id="KW-1133">Transmembrane helix</keyword>
<keyword evidence="13" id="KW-1185">Reference proteome</keyword>
<keyword evidence="6" id="KW-0418">Kinase</keyword>
<evidence type="ECO:0000256" key="3">
    <source>
        <dbReference type="ARBA" id="ARBA00022553"/>
    </source>
</evidence>
<dbReference type="Pfam" id="PF07730">
    <property type="entry name" value="HisKA_3"/>
    <property type="match status" value="1"/>
</dbReference>